<keyword evidence="5 7" id="KW-1133">Transmembrane helix</keyword>
<feature type="transmembrane region" description="Helical" evidence="7">
    <location>
        <begin position="307"/>
        <end position="339"/>
    </location>
</feature>
<organism evidence="8 9">
    <name type="scientific">Candidatus Electrothrix aarhusensis</name>
    <dbReference type="NCBI Taxonomy" id="1859131"/>
    <lineage>
        <taxon>Bacteria</taxon>
        <taxon>Pseudomonadati</taxon>
        <taxon>Thermodesulfobacteriota</taxon>
        <taxon>Desulfobulbia</taxon>
        <taxon>Desulfobulbales</taxon>
        <taxon>Desulfobulbaceae</taxon>
        <taxon>Candidatus Electrothrix</taxon>
    </lineage>
</organism>
<keyword evidence="9" id="KW-1185">Reference proteome</keyword>
<evidence type="ECO:0000256" key="3">
    <source>
        <dbReference type="ARBA" id="ARBA00022475"/>
    </source>
</evidence>
<evidence type="ECO:0000313" key="8">
    <source>
        <dbReference type="EMBL" id="RWX46856.1"/>
    </source>
</evidence>
<dbReference type="EMBL" id="MTKO01000048">
    <property type="protein sequence ID" value="RWX46856.1"/>
    <property type="molecule type" value="Genomic_DNA"/>
</dbReference>
<comment type="subcellular location">
    <subcellularLocation>
        <location evidence="1">Cell membrane</location>
        <topology evidence="1">Multi-pass membrane protein</topology>
    </subcellularLocation>
</comment>
<reference evidence="8 9" key="1">
    <citation type="submission" date="2017-01" db="EMBL/GenBank/DDBJ databases">
        <title>The cable genome- insights into the physiology and evolution of filamentous bacteria capable of sulfide oxidation via long distance electron transfer.</title>
        <authorList>
            <person name="Schreiber L."/>
            <person name="Bjerg J.T."/>
            <person name="Boggild A."/>
            <person name="Van De Vossenberg J."/>
            <person name="Meysman F."/>
            <person name="Nielsen L.P."/>
            <person name="Schramm A."/>
            <person name="Kjeldsen K.U."/>
        </authorList>
    </citation>
    <scope>NUCLEOTIDE SEQUENCE [LARGE SCALE GENOMIC DNA]</scope>
    <source>
        <strain evidence="8">MCF</strain>
    </source>
</reference>
<dbReference type="Pfam" id="PF03773">
    <property type="entry name" value="ArsP_1"/>
    <property type="match status" value="1"/>
</dbReference>
<feature type="transmembrane region" description="Helical" evidence="7">
    <location>
        <begin position="245"/>
        <end position="270"/>
    </location>
</feature>
<feature type="transmembrane region" description="Helical" evidence="7">
    <location>
        <begin position="210"/>
        <end position="233"/>
    </location>
</feature>
<evidence type="ECO:0008006" key="10">
    <source>
        <dbReference type="Google" id="ProtNLM"/>
    </source>
</evidence>
<dbReference type="PANTHER" id="PTHR34184">
    <property type="entry name" value="UPF0718 PROTEIN YCGR"/>
    <property type="match status" value="1"/>
</dbReference>
<evidence type="ECO:0000256" key="5">
    <source>
        <dbReference type="ARBA" id="ARBA00022989"/>
    </source>
</evidence>
<name>A0A444J186_9BACT</name>
<keyword evidence="4 7" id="KW-0812">Transmembrane</keyword>
<accession>A0A444J186</accession>
<protein>
    <recommendedName>
        <fullName evidence="10">Permease</fullName>
    </recommendedName>
</protein>
<dbReference type="InterPro" id="IPR052923">
    <property type="entry name" value="UPF0718"/>
</dbReference>
<comment type="similarity">
    <text evidence="2">Belongs to the UPF0718 family.</text>
</comment>
<keyword evidence="3" id="KW-1003">Cell membrane</keyword>
<evidence type="ECO:0000256" key="4">
    <source>
        <dbReference type="ARBA" id="ARBA00022692"/>
    </source>
</evidence>
<proteinExistence type="inferred from homology"/>
<gene>
    <name evidence="8" type="ORF">H206_03533</name>
</gene>
<keyword evidence="6 7" id="KW-0472">Membrane</keyword>
<evidence type="ECO:0000256" key="1">
    <source>
        <dbReference type="ARBA" id="ARBA00004651"/>
    </source>
</evidence>
<feature type="transmembrane region" description="Helical" evidence="7">
    <location>
        <begin position="12"/>
        <end position="32"/>
    </location>
</feature>
<evidence type="ECO:0000256" key="7">
    <source>
        <dbReference type="SAM" id="Phobius"/>
    </source>
</evidence>
<feature type="transmembrane region" description="Helical" evidence="7">
    <location>
        <begin position="276"/>
        <end position="300"/>
    </location>
</feature>
<dbReference type="Proteomes" id="UP000287853">
    <property type="component" value="Unassembled WGS sequence"/>
</dbReference>
<evidence type="ECO:0000313" key="9">
    <source>
        <dbReference type="Proteomes" id="UP000287853"/>
    </source>
</evidence>
<sequence length="413" mass="43028">MSFLYDALSSSWNLLNQSAVYMLFGLLIGGLLKEYLSPTYVANHLGSGRFSSVFKAALLGIPIPLCSCGVLPAAATLKKQGANNGAVTAFLISTPESGIDSISITWALLDPIMTIARPVSAFISAAVAGIAENLFSFSGPTVSPKLDEQKGQNNAPAQEASSCGCCCSGEPQQEGLLKKKAAIKKGFLKRFPGKLKAGIKYAIFDIWEELAGWFIVGILLAGVITVLLPDAFITAYLGGGLSSMLLMLVIGIPLYICATASTPIAAAFIMKGVSPGAALVFLLVGPATNITSLSVLIGLLGKRATALYLASIAVVSVLCGLVVDAVYGMLGISVIAAVAKHGKMLPEQLTVTASIILIIMSIRPLKNSLQRRFGNKKQQGCCPSGASSDAPSCACTNDTVPPLQPLSDLRKKD</sequence>
<dbReference type="PANTHER" id="PTHR34184:SF4">
    <property type="entry name" value="UPF0718 PROTEIN YCGR"/>
    <property type="match status" value="1"/>
</dbReference>
<comment type="caution">
    <text evidence="8">The sequence shown here is derived from an EMBL/GenBank/DDBJ whole genome shotgun (WGS) entry which is preliminary data.</text>
</comment>
<dbReference type="AlphaFoldDB" id="A0A444J186"/>
<feature type="transmembrane region" description="Helical" evidence="7">
    <location>
        <begin position="53"/>
        <end position="75"/>
    </location>
</feature>
<dbReference type="NCBIfam" id="NF033936">
    <property type="entry name" value="CuZnOut_SO0444"/>
    <property type="match status" value="1"/>
</dbReference>
<evidence type="ECO:0000256" key="2">
    <source>
        <dbReference type="ARBA" id="ARBA00006386"/>
    </source>
</evidence>
<evidence type="ECO:0000256" key="6">
    <source>
        <dbReference type="ARBA" id="ARBA00023136"/>
    </source>
</evidence>
<dbReference type="GO" id="GO:0005886">
    <property type="term" value="C:plasma membrane"/>
    <property type="evidence" value="ECO:0007669"/>
    <property type="project" value="UniProtKB-SubCell"/>
</dbReference>
<dbReference type="InterPro" id="IPR005524">
    <property type="entry name" value="DUF318"/>
</dbReference>
<feature type="transmembrane region" description="Helical" evidence="7">
    <location>
        <begin position="345"/>
        <end position="362"/>
    </location>
</feature>